<evidence type="ECO:0000313" key="3">
    <source>
        <dbReference type="EMBL" id="GID74266.1"/>
    </source>
</evidence>
<evidence type="ECO:0000256" key="1">
    <source>
        <dbReference type="SAM" id="Phobius"/>
    </source>
</evidence>
<dbReference type="SUPFAM" id="SSF53474">
    <property type="entry name" value="alpha/beta-Hydrolases"/>
    <property type="match status" value="1"/>
</dbReference>
<feature type="transmembrane region" description="Helical" evidence="1">
    <location>
        <begin position="71"/>
        <end position="90"/>
    </location>
</feature>
<protein>
    <recommendedName>
        <fullName evidence="2">AB hydrolase-1 domain-containing protein</fullName>
    </recommendedName>
</protein>
<keyword evidence="1" id="KW-1133">Transmembrane helix</keyword>
<keyword evidence="4" id="KW-1185">Reference proteome</keyword>
<dbReference type="Gene3D" id="3.40.50.1820">
    <property type="entry name" value="alpha/beta hydrolase"/>
    <property type="match status" value="1"/>
</dbReference>
<name>A0ABQ3Y2N9_9ACTN</name>
<reference evidence="3 4" key="1">
    <citation type="submission" date="2021-01" db="EMBL/GenBank/DDBJ databases">
        <title>Whole genome shotgun sequence of Actinoplanes deccanensis NBRC 13994.</title>
        <authorList>
            <person name="Komaki H."/>
            <person name="Tamura T."/>
        </authorList>
    </citation>
    <scope>NUCLEOTIDE SEQUENCE [LARGE SCALE GENOMIC DNA]</scope>
    <source>
        <strain evidence="3 4">NBRC 13994</strain>
    </source>
</reference>
<sequence length="416" mass="45383">MMSERHSGPSGSFRRLTRDLLGRALPDEPTGELDNRAKMIADEVKKARLRDGLASGVEEQSLGGPQLPGRFAFNAGMAGPVVGALVGLLLLPYSSVAALIAAAIGSGVASLALYGGLLRRKQLTGVVEGALQITPDTLHAIDPGNKKKDGALLHYLEARRDSEDLVILLHGLGLDASDFRTYLAETKYHAVALTLYGFNVDEKDDEDYSPISLKSHARLFALALKELQTKHPGKRLSLVGFSVGADIILMLSDLAGDVLLGLDFHRVLLLDPNVNAKTTTISTRMAGMNREQPLEQLLEVLNAAEGIDDLVYRCEYVVKTAQKDIAQIQRHASEISSFWRSDPGTDLFIKSMTKLGKLASDIYVIFSLGQKELLEGLQDRAGECGLGRENFRWAASGHFQLLDPSFLRRQLDLLLR</sequence>
<proteinExistence type="predicted"/>
<accession>A0ABQ3Y2N9</accession>
<dbReference type="Pfam" id="PF12697">
    <property type="entry name" value="Abhydrolase_6"/>
    <property type="match status" value="1"/>
</dbReference>
<gene>
    <name evidence="3" type="ORF">Ade02nite_29070</name>
</gene>
<dbReference type="EMBL" id="BOMI01000053">
    <property type="protein sequence ID" value="GID74266.1"/>
    <property type="molecule type" value="Genomic_DNA"/>
</dbReference>
<organism evidence="3 4">
    <name type="scientific">Paractinoplanes deccanensis</name>
    <dbReference type="NCBI Taxonomy" id="113561"/>
    <lineage>
        <taxon>Bacteria</taxon>
        <taxon>Bacillati</taxon>
        <taxon>Actinomycetota</taxon>
        <taxon>Actinomycetes</taxon>
        <taxon>Micromonosporales</taxon>
        <taxon>Micromonosporaceae</taxon>
        <taxon>Paractinoplanes</taxon>
    </lineage>
</organism>
<evidence type="ECO:0000259" key="2">
    <source>
        <dbReference type="Pfam" id="PF12697"/>
    </source>
</evidence>
<feature type="domain" description="AB hydrolase-1" evidence="2">
    <location>
        <begin position="166"/>
        <end position="293"/>
    </location>
</feature>
<keyword evidence="1" id="KW-0812">Transmembrane</keyword>
<dbReference type="RefSeq" id="WP_379035996.1">
    <property type="nucleotide sequence ID" value="NZ_JBHRZA010000005.1"/>
</dbReference>
<dbReference type="InterPro" id="IPR029058">
    <property type="entry name" value="AB_hydrolase_fold"/>
</dbReference>
<dbReference type="Proteomes" id="UP000609879">
    <property type="component" value="Unassembled WGS sequence"/>
</dbReference>
<evidence type="ECO:0000313" key="4">
    <source>
        <dbReference type="Proteomes" id="UP000609879"/>
    </source>
</evidence>
<keyword evidence="1" id="KW-0472">Membrane</keyword>
<feature type="transmembrane region" description="Helical" evidence="1">
    <location>
        <begin position="96"/>
        <end position="114"/>
    </location>
</feature>
<dbReference type="InterPro" id="IPR000073">
    <property type="entry name" value="AB_hydrolase_1"/>
</dbReference>
<comment type="caution">
    <text evidence="3">The sequence shown here is derived from an EMBL/GenBank/DDBJ whole genome shotgun (WGS) entry which is preliminary data.</text>
</comment>